<organism evidence="1">
    <name type="scientific">marine metagenome</name>
    <dbReference type="NCBI Taxonomy" id="408172"/>
    <lineage>
        <taxon>unclassified sequences</taxon>
        <taxon>metagenomes</taxon>
        <taxon>ecological metagenomes</taxon>
    </lineage>
</organism>
<evidence type="ECO:0000313" key="1">
    <source>
        <dbReference type="EMBL" id="SVE64571.1"/>
    </source>
</evidence>
<name>A0A383F6H8_9ZZZZ</name>
<accession>A0A383F6H8</accession>
<protein>
    <submittedName>
        <fullName evidence="1">Uncharacterized protein</fullName>
    </submittedName>
</protein>
<proteinExistence type="predicted"/>
<dbReference type="AlphaFoldDB" id="A0A383F6H8"/>
<gene>
    <name evidence="1" type="ORF">METZ01_LOCUS517425</name>
</gene>
<feature type="non-terminal residue" evidence="1">
    <location>
        <position position="45"/>
    </location>
</feature>
<dbReference type="EMBL" id="UINC01231851">
    <property type="protein sequence ID" value="SVE64571.1"/>
    <property type="molecule type" value="Genomic_DNA"/>
</dbReference>
<sequence>MAKCKQDKAVQEMQIHLYGVSDHFDLHQGEYVSIFSQQDHTLALV</sequence>
<reference evidence="1" key="1">
    <citation type="submission" date="2018-05" db="EMBL/GenBank/DDBJ databases">
        <authorList>
            <person name="Lanie J.A."/>
            <person name="Ng W.-L."/>
            <person name="Kazmierczak K.M."/>
            <person name="Andrzejewski T.M."/>
            <person name="Davidsen T.M."/>
            <person name="Wayne K.J."/>
            <person name="Tettelin H."/>
            <person name="Glass J.I."/>
            <person name="Rusch D."/>
            <person name="Podicherti R."/>
            <person name="Tsui H.-C.T."/>
            <person name="Winkler M.E."/>
        </authorList>
    </citation>
    <scope>NUCLEOTIDE SEQUENCE</scope>
</reference>